<feature type="region of interest" description="Disordered" evidence="1">
    <location>
        <begin position="396"/>
        <end position="430"/>
    </location>
</feature>
<sequence length="829" mass="88953">MTEWMDQLTQAATRLAAERHRDIAFLRSTAAAGVTDPVVRARLEREAAEAAATADGYAARAAELGVGNEPWEEAEIAQQVEQARVAATHDVLDGPGETTEQLRQREIADATMLSYLTWQQEGVPPQEIAYRLERVSPIGAKAVSDYERLLAIGYEPDEARAIAAGVAAQDPIPADGTVEDDFGEELFEPDVPDQVVDEVEQLAFDRAYTVGEEAIDLFENVLREAEGEVDARAETLRMFEGDSLTVAQAALDLYTAHRGTEGEPPDHAELAATVAAEHAIAQDPDVVLIDPDELMPAGEAMRNYFVAEDAVGRFAQLRAEGWDDDAAAARAVEASLDETGLAVAAVMAYRRQLDAGQSHDAARSTAVSDAATAFTSRISAEQADQVRAALTHPADGVEHASAHDTGEESTVDSNEPGISAQAAASAARRRNDEELYQSQVEQRYQALLRDGVDMVTALRLAEEAASELWQVEPWSAVIPRGTRAAADTTSETVSESTTFTLFSPGDVVRSRTTGELSTVTDDAATWDPAFYAPADEVEAPEVAEPALEPGGWIARNLPARDNAASTGAPEMDLRTAIELVAEDSRIESGNEGLTARDATVAARELAEEDVHGVVESDATRAAYLTVINAFDADVDQALAELPTVPSNDGQASAWPVVDQDETAGVAADETVARIDQVLAEDADGDVSEEDAEKQYIEQRRASLRAELAAAAGGMTVEDARAIVREADGLEDHLSSCSQDVSQCSTCSQHEHETSDFWTVDVPAARQRLANTPLVDRVAECGRAVEEVEDAVQHHDPADEDTERAERCARWNADDAADERADADTEGWGQ</sequence>
<feature type="compositionally biased region" description="Basic and acidic residues" evidence="1">
    <location>
        <begin position="396"/>
        <end position="406"/>
    </location>
</feature>
<reference evidence="2 3" key="1">
    <citation type="submission" date="2017-07" db="EMBL/GenBank/DDBJ databases">
        <title>Amycolatopsis thailandensis Genome sequencing and assembly.</title>
        <authorList>
            <person name="Kaur N."/>
            <person name="Mayilraj S."/>
        </authorList>
    </citation>
    <scope>NUCLEOTIDE SEQUENCE [LARGE SCALE GENOMIC DNA]</scope>
    <source>
        <strain evidence="2 3">JCM 16380</strain>
    </source>
</reference>
<proteinExistence type="predicted"/>
<organism evidence="2 3">
    <name type="scientific">Amycolatopsis thailandensis</name>
    <dbReference type="NCBI Taxonomy" id="589330"/>
    <lineage>
        <taxon>Bacteria</taxon>
        <taxon>Bacillati</taxon>
        <taxon>Actinomycetota</taxon>
        <taxon>Actinomycetes</taxon>
        <taxon>Pseudonocardiales</taxon>
        <taxon>Pseudonocardiaceae</taxon>
        <taxon>Amycolatopsis</taxon>
    </lineage>
</organism>
<evidence type="ECO:0000313" key="3">
    <source>
        <dbReference type="Proteomes" id="UP000215223"/>
    </source>
</evidence>
<dbReference type="RefSeq" id="WP_093939004.1">
    <property type="nucleotide sequence ID" value="NZ_NMQT01000174.1"/>
</dbReference>
<dbReference type="EMBL" id="NMQT01000174">
    <property type="protein sequence ID" value="OXM44937.1"/>
    <property type="molecule type" value="Genomic_DNA"/>
</dbReference>
<feature type="compositionally biased region" description="Basic and acidic residues" evidence="1">
    <location>
        <begin position="803"/>
        <end position="822"/>
    </location>
</feature>
<protein>
    <submittedName>
        <fullName evidence="2">Uncharacterized protein</fullName>
    </submittedName>
</protein>
<comment type="caution">
    <text evidence="2">The sequence shown here is derived from an EMBL/GenBank/DDBJ whole genome shotgun (WGS) entry which is preliminary data.</text>
</comment>
<accession>A0A229RE67</accession>
<name>A0A229RE67_9PSEU</name>
<keyword evidence="3" id="KW-1185">Reference proteome</keyword>
<evidence type="ECO:0000256" key="1">
    <source>
        <dbReference type="SAM" id="MobiDB-lite"/>
    </source>
</evidence>
<dbReference type="OrthoDB" id="9814088at2"/>
<feature type="region of interest" description="Disordered" evidence="1">
    <location>
        <begin position="788"/>
        <end position="829"/>
    </location>
</feature>
<gene>
    <name evidence="2" type="ORF">CFP71_39495</name>
</gene>
<dbReference type="Proteomes" id="UP000215223">
    <property type="component" value="Unassembled WGS sequence"/>
</dbReference>
<evidence type="ECO:0000313" key="2">
    <source>
        <dbReference type="EMBL" id="OXM44937.1"/>
    </source>
</evidence>
<dbReference type="AlphaFoldDB" id="A0A229RE67"/>